<dbReference type="OrthoDB" id="9130172at2"/>
<dbReference type="Proteomes" id="UP000054911">
    <property type="component" value="Unassembled WGS sequence"/>
</dbReference>
<dbReference type="STRING" id="1777141.AWB80_03324"/>
<protein>
    <submittedName>
        <fullName evidence="1">Uncharacterized protein</fullName>
    </submittedName>
</protein>
<accession>A0A158BE30</accession>
<organism evidence="1 2">
    <name type="scientific">Caballeronia pedi</name>
    <dbReference type="NCBI Taxonomy" id="1777141"/>
    <lineage>
        <taxon>Bacteria</taxon>
        <taxon>Pseudomonadati</taxon>
        <taxon>Pseudomonadota</taxon>
        <taxon>Betaproteobacteria</taxon>
        <taxon>Burkholderiales</taxon>
        <taxon>Burkholderiaceae</taxon>
        <taxon>Caballeronia</taxon>
    </lineage>
</organism>
<proteinExistence type="predicted"/>
<dbReference type="AlphaFoldDB" id="A0A158BE30"/>
<name>A0A158BE30_9BURK</name>
<sequence>MSITLNDLLEWRDRLPDQSGEEAHMVRALIARRETELRTRVADLIALASQRENWKLQRCAAVARRAEQTPVAHLEAACEYFRDRSEGRQSVETPAHFVDFFPVEHPEADVPRPASALATMIVNAGPLAPIADLHGVMGSLESRVANTPGVTCGIQGIRIMRMIALMSKARSAQMAKMRISGTQAFYHHS</sequence>
<keyword evidence="2" id="KW-1185">Reference proteome</keyword>
<evidence type="ECO:0000313" key="2">
    <source>
        <dbReference type="Proteomes" id="UP000054911"/>
    </source>
</evidence>
<reference evidence="1" key="1">
    <citation type="submission" date="2016-01" db="EMBL/GenBank/DDBJ databases">
        <authorList>
            <person name="Peeters C."/>
        </authorList>
    </citation>
    <scope>NUCLEOTIDE SEQUENCE [LARGE SCALE GENOMIC DNA]</scope>
    <source>
        <strain evidence="1">LMG 29323</strain>
    </source>
</reference>
<evidence type="ECO:0000313" key="1">
    <source>
        <dbReference type="EMBL" id="SAK67617.1"/>
    </source>
</evidence>
<gene>
    <name evidence="1" type="ORF">AWB80_03324</name>
</gene>
<dbReference type="EMBL" id="FCOE02000009">
    <property type="protein sequence ID" value="SAK67617.1"/>
    <property type="molecule type" value="Genomic_DNA"/>
</dbReference>
<comment type="caution">
    <text evidence="1">The sequence shown here is derived from an EMBL/GenBank/DDBJ whole genome shotgun (WGS) entry which is preliminary data.</text>
</comment>